<dbReference type="HOGENOM" id="CLU_2961035_0_0_1"/>
<keyword evidence="2" id="KW-1185">Reference proteome</keyword>
<protein>
    <submittedName>
        <fullName evidence="1">Uncharacterized protein</fullName>
    </submittedName>
</protein>
<dbReference type="Proteomes" id="UP000053424">
    <property type="component" value="Unassembled WGS sequence"/>
</dbReference>
<gene>
    <name evidence="1" type="ORF">M413DRAFT_440796</name>
</gene>
<proteinExistence type="predicted"/>
<accession>A0A0C2YBY0</accession>
<organism evidence="1 2">
    <name type="scientific">Hebeloma cylindrosporum</name>
    <dbReference type="NCBI Taxonomy" id="76867"/>
    <lineage>
        <taxon>Eukaryota</taxon>
        <taxon>Fungi</taxon>
        <taxon>Dikarya</taxon>
        <taxon>Basidiomycota</taxon>
        <taxon>Agaricomycotina</taxon>
        <taxon>Agaricomycetes</taxon>
        <taxon>Agaricomycetidae</taxon>
        <taxon>Agaricales</taxon>
        <taxon>Agaricineae</taxon>
        <taxon>Hymenogastraceae</taxon>
        <taxon>Hebeloma</taxon>
    </lineage>
</organism>
<reference evidence="2" key="2">
    <citation type="submission" date="2015-01" db="EMBL/GenBank/DDBJ databases">
        <title>Evolutionary Origins and Diversification of the Mycorrhizal Mutualists.</title>
        <authorList>
            <consortium name="DOE Joint Genome Institute"/>
            <consortium name="Mycorrhizal Genomics Consortium"/>
            <person name="Kohler A."/>
            <person name="Kuo A."/>
            <person name="Nagy L.G."/>
            <person name="Floudas D."/>
            <person name="Copeland A."/>
            <person name="Barry K.W."/>
            <person name="Cichocki N."/>
            <person name="Veneault-Fourrey C."/>
            <person name="LaButti K."/>
            <person name="Lindquist E.A."/>
            <person name="Lipzen A."/>
            <person name="Lundell T."/>
            <person name="Morin E."/>
            <person name="Murat C."/>
            <person name="Riley R."/>
            <person name="Ohm R."/>
            <person name="Sun H."/>
            <person name="Tunlid A."/>
            <person name="Henrissat B."/>
            <person name="Grigoriev I.V."/>
            <person name="Hibbett D.S."/>
            <person name="Martin F."/>
        </authorList>
    </citation>
    <scope>NUCLEOTIDE SEQUENCE [LARGE SCALE GENOMIC DNA]</scope>
    <source>
        <strain evidence="2">h7</strain>
    </source>
</reference>
<dbReference type="AlphaFoldDB" id="A0A0C2YBY0"/>
<evidence type="ECO:0000313" key="2">
    <source>
        <dbReference type="Proteomes" id="UP000053424"/>
    </source>
</evidence>
<reference evidence="1 2" key="1">
    <citation type="submission" date="2014-04" db="EMBL/GenBank/DDBJ databases">
        <authorList>
            <consortium name="DOE Joint Genome Institute"/>
            <person name="Kuo A."/>
            <person name="Gay G."/>
            <person name="Dore J."/>
            <person name="Kohler A."/>
            <person name="Nagy L.G."/>
            <person name="Floudas D."/>
            <person name="Copeland A."/>
            <person name="Barry K.W."/>
            <person name="Cichocki N."/>
            <person name="Veneault-Fourrey C."/>
            <person name="LaButti K."/>
            <person name="Lindquist E.A."/>
            <person name="Lipzen A."/>
            <person name="Lundell T."/>
            <person name="Morin E."/>
            <person name="Murat C."/>
            <person name="Sun H."/>
            <person name="Tunlid A."/>
            <person name="Henrissat B."/>
            <person name="Grigoriev I.V."/>
            <person name="Hibbett D.S."/>
            <person name="Martin F."/>
            <person name="Nordberg H.P."/>
            <person name="Cantor M.N."/>
            <person name="Hua S.X."/>
        </authorList>
    </citation>
    <scope>NUCLEOTIDE SEQUENCE [LARGE SCALE GENOMIC DNA]</scope>
    <source>
        <strain evidence="2">h7</strain>
    </source>
</reference>
<sequence>MKCLQWDIGCWYVWATTTIAVEGLIHIGEHGEGIDLKPKSLSRSTNLCYRSSVQGPWAS</sequence>
<evidence type="ECO:0000313" key="1">
    <source>
        <dbReference type="EMBL" id="KIM47363.1"/>
    </source>
</evidence>
<dbReference type="EMBL" id="KN831770">
    <property type="protein sequence ID" value="KIM47363.1"/>
    <property type="molecule type" value="Genomic_DNA"/>
</dbReference>
<name>A0A0C2YBY0_HEBCY</name>